<keyword evidence="1" id="KW-0472">Membrane</keyword>
<evidence type="ECO:0000313" key="3">
    <source>
        <dbReference type="Proteomes" id="UP001500353"/>
    </source>
</evidence>
<reference evidence="3" key="1">
    <citation type="journal article" date="2019" name="Int. J. Syst. Evol. Microbiol.">
        <title>The Global Catalogue of Microorganisms (GCM) 10K type strain sequencing project: providing services to taxonomists for standard genome sequencing and annotation.</title>
        <authorList>
            <consortium name="The Broad Institute Genomics Platform"/>
            <consortium name="The Broad Institute Genome Sequencing Center for Infectious Disease"/>
            <person name="Wu L."/>
            <person name="Ma J."/>
        </authorList>
    </citation>
    <scope>NUCLEOTIDE SEQUENCE [LARGE SCALE GENOMIC DNA]</scope>
    <source>
        <strain evidence="3">JCM 18019</strain>
    </source>
</reference>
<sequence>MKYLPFEHLIYKTDLSEKEAIKKLSDCIETKKRRFGNASNKEYEGFINENSFEINRIIRYRNSFLPQITGTVQRNNSETEIEIKMRLNLLVLVFMIFWCSFVIFFLIAVLTQAEKISVAIFIPFFMLSFAYLLTMFGFKSESKKSKEDLKKIFEAK</sequence>
<evidence type="ECO:0008006" key="4">
    <source>
        <dbReference type="Google" id="ProtNLM"/>
    </source>
</evidence>
<keyword evidence="1" id="KW-0812">Transmembrane</keyword>
<accession>A0ABP9MWF6</accession>
<keyword evidence="3" id="KW-1185">Reference proteome</keyword>
<keyword evidence="1" id="KW-1133">Transmembrane helix</keyword>
<comment type="caution">
    <text evidence="2">The sequence shown here is derived from an EMBL/GenBank/DDBJ whole genome shotgun (WGS) entry which is preliminary data.</text>
</comment>
<evidence type="ECO:0000256" key="1">
    <source>
        <dbReference type="SAM" id="Phobius"/>
    </source>
</evidence>
<evidence type="ECO:0000313" key="2">
    <source>
        <dbReference type="EMBL" id="GAA5101790.1"/>
    </source>
</evidence>
<organism evidence="2 3">
    <name type="scientific">Chryseobacterium ginsengisoli</name>
    <dbReference type="NCBI Taxonomy" id="363853"/>
    <lineage>
        <taxon>Bacteria</taxon>
        <taxon>Pseudomonadati</taxon>
        <taxon>Bacteroidota</taxon>
        <taxon>Flavobacteriia</taxon>
        <taxon>Flavobacteriales</taxon>
        <taxon>Weeksellaceae</taxon>
        <taxon>Chryseobacterium group</taxon>
        <taxon>Chryseobacterium</taxon>
    </lineage>
</organism>
<feature type="transmembrane region" description="Helical" evidence="1">
    <location>
        <begin position="116"/>
        <end position="138"/>
    </location>
</feature>
<dbReference type="EMBL" id="BAABHX010000010">
    <property type="protein sequence ID" value="GAA5101790.1"/>
    <property type="molecule type" value="Genomic_DNA"/>
</dbReference>
<dbReference type="Proteomes" id="UP001500353">
    <property type="component" value="Unassembled WGS sequence"/>
</dbReference>
<feature type="transmembrane region" description="Helical" evidence="1">
    <location>
        <begin position="89"/>
        <end position="110"/>
    </location>
</feature>
<proteinExistence type="predicted"/>
<protein>
    <recommendedName>
        <fullName evidence="4">Competence protein</fullName>
    </recommendedName>
</protein>
<dbReference type="RefSeq" id="WP_345208383.1">
    <property type="nucleotide sequence ID" value="NZ_BAABHX010000010.1"/>
</dbReference>
<gene>
    <name evidence="2" type="ORF">GCM10023210_42070</name>
</gene>
<name>A0ABP9MWF6_9FLAO</name>